<evidence type="ECO:0000256" key="7">
    <source>
        <dbReference type="ARBA" id="ARBA00024041"/>
    </source>
</evidence>
<evidence type="ECO:0000256" key="6">
    <source>
        <dbReference type="ARBA" id="ARBA00023136"/>
    </source>
</evidence>
<reference evidence="10 11" key="1">
    <citation type="journal article" date="2024" name="Nat. Commun.">
        <title>Phylogenomics reveals the evolutionary origins of lichenization in chlorophyte algae.</title>
        <authorList>
            <person name="Puginier C."/>
            <person name="Libourel C."/>
            <person name="Otte J."/>
            <person name="Skaloud P."/>
            <person name="Haon M."/>
            <person name="Grisel S."/>
            <person name="Petersen M."/>
            <person name="Berrin J.G."/>
            <person name="Delaux P.M."/>
            <person name="Dal Grande F."/>
            <person name="Keller J."/>
        </authorList>
    </citation>
    <scope>NUCLEOTIDE SEQUENCE [LARGE SCALE GENOMIC DNA]</scope>
    <source>
        <strain evidence="10 11">SAG 216-7</strain>
    </source>
</reference>
<gene>
    <name evidence="10" type="ORF">WJX75_008751</name>
</gene>
<name>A0ABR2YDJ7_9CHLO</name>
<comment type="similarity">
    <text evidence="7">Belongs to the amino acid-polyamine-organocation (APC) superfamily. Polyamine:cation symporter (PHS) (TC 2.A.3.12) family.</text>
</comment>
<evidence type="ECO:0000256" key="9">
    <source>
        <dbReference type="SAM" id="Phobius"/>
    </source>
</evidence>
<proteinExistence type="inferred from homology"/>
<feature type="transmembrane region" description="Helical" evidence="9">
    <location>
        <begin position="388"/>
        <end position="406"/>
    </location>
</feature>
<dbReference type="Gene3D" id="1.20.1740.10">
    <property type="entry name" value="Amino acid/polyamine transporter I"/>
    <property type="match status" value="1"/>
</dbReference>
<feature type="transmembrane region" description="Helical" evidence="9">
    <location>
        <begin position="184"/>
        <end position="209"/>
    </location>
</feature>
<evidence type="ECO:0000256" key="5">
    <source>
        <dbReference type="ARBA" id="ARBA00022989"/>
    </source>
</evidence>
<comment type="subcellular location">
    <subcellularLocation>
        <location evidence="1">Cell membrane</location>
        <topology evidence="1">Multi-pass membrane protein</topology>
    </subcellularLocation>
</comment>
<feature type="transmembrane region" description="Helical" evidence="9">
    <location>
        <begin position="477"/>
        <end position="495"/>
    </location>
</feature>
<keyword evidence="5 9" id="KW-1133">Transmembrane helix</keyword>
<evidence type="ECO:0008006" key="12">
    <source>
        <dbReference type="Google" id="ProtNLM"/>
    </source>
</evidence>
<accession>A0ABR2YDJ7</accession>
<organism evidence="10 11">
    <name type="scientific">Coccomyxa subellipsoidea</name>
    <dbReference type="NCBI Taxonomy" id="248742"/>
    <lineage>
        <taxon>Eukaryota</taxon>
        <taxon>Viridiplantae</taxon>
        <taxon>Chlorophyta</taxon>
        <taxon>core chlorophytes</taxon>
        <taxon>Trebouxiophyceae</taxon>
        <taxon>Trebouxiophyceae incertae sedis</taxon>
        <taxon>Coccomyxaceae</taxon>
        <taxon>Coccomyxa</taxon>
    </lineage>
</organism>
<feature type="region of interest" description="Disordered" evidence="8">
    <location>
        <begin position="549"/>
        <end position="568"/>
    </location>
</feature>
<dbReference type="EMBL" id="JALJOT010000015">
    <property type="protein sequence ID" value="KAK9902857.1"/>
    <property type="molecule type" value="Genomic_DNA"/>
</dbReference>
<dbReference type="PANTHER" id="PTHR45826:SF2">
    <property type="entry name" value="AMINO ACID TRANSPORTER"/>
    <property type="match status" value="1"/>
</dbReference>
<keyword evidence="4 9" id="KW-0812">Transmembrane</keyword>
<keyword evidence="11" id="KW-1185">Reference proteome</keyword>
<keyword evidence="2" id="KW-0813">Transport</keyword>
<feature type="transmembrane region" description="Helical" evidence="9">
    <location>
        <begin position="412"/>
        <end position="431"/>
    </location>
</feature>
<evidence type="ECO:0000256" key="1">
    <source>
        <dbReference type="ARBA" id="ARBA00004651"/>
    </source>
</evidence>
<keyword evidence="6 9" id="KW-0472">Membrane</keyword>
<evidence type="ECO:0000256" key="2">
    <source>
        <dbReference type="ARBA" id="ARBA00022448"/>
    </source>
</evidence>
<sequence>MQPGSEASVIEQPRSELLPFEIASAAKTRTDMASGSHSLEGAPGDEEVPLIDTGHPTSTEGDIELGRQNSAKRQPRTKLGLLPLVALIFYEVSGGPFGTEDAVTSAGPLIALLGFLILPFVWSVPEALVTAELATAFPEDSGYVAWVTAAFGPFWGFQEGWWSWLSGVTDNSVYPVLFLSYLDAVVPGLLEGWTRGVTLFTVSILLSYLNYRGLTIVGRAAIGMTLFIVLTFLVLIGLSIPRLHPSNWLVVDLGTVEWRPFINVMFWNLNYWDSVSTLAGEVASPAKTFPRALFMAVGLVIFMYVAPLAACLGVMSEAGDWKLGFFATVAQKVGGSWLAWWMLAAAAVSQIGQFEAEMSSDSFQLLGMAERGFLPACLARRSRHGTPTLAIILSSVGICTLSMFDFRQIVELLNIVYCLAELTEFAAFIHLRVSAPHLRRPFRVGLPTWGCVLMLTPATMLLLTLIVQPILDLDIMVMGWTAGAMVAGAVMYPLLRLARRKEWCRFVGQDPHEYKVALRGGVPQSPSITAFSAVYGPMSDDESDEAAQRAVAGQLNGQAPGQPSGGVL</sequence>
<evidence type="ECO:0000256" key="4">
    <source>
        <dbReference type="ARBA" id="ARBA00022692"/>
    </source>
</evidence>
<protein>
    <recommendedName>
        <fullName evidence="12">Amino acid transporter</fullName>
    </recommendedName>
</protein>
<evidence type="ECO:0000313" key="10">
    <source>
        <dbReference type="EMBL" id="KAK9902857.1"/>
    </source>
</evidence>
<comment type="caution">
    <text evidence="10">The sequence shown here is derived from an EMBL/GenBank/DDBJ whole genome shotgun (WGS) entry which is preliminary data.</text>
</comment>
<dbReference type="PANTHER" id="PTHR45826">
    <property type="entry name" value="POLYAMINE TRANSPORTER PUT1"/>
    <property type="match status" value="1"/>
</dbReference>
<dbReference type="InterPro" id="IPR002293">
    <property type="entry name" value="AA/rel_permease1"/>
</dbReference>
<evidence type="ECO:0000256" key="3">
    <source>
        <dbReference type="ARBA" id="ARBA00022475"/>
    </source>
</evidence>
<dbReference type="Pfam" id="PF13520">
    <property type="entry name" value="AA_permease_2"/>
    <property type="match status" value="1"/>
</dbReference>
<feature type="transmembrane region" description="Helical" evidence="9">
    <location>
        <begin position="109"/>
        <end position="131"/>
    </location>
</feature>
<feature type="transmembrane region" description="Helical" evidence="9">
    <location>
        <begin position="143"/>
        <end position="164"/>
    </location>
</feature>
<evidence type="ECO:0000256" key="8">
    <source>
        <dbReference type="SAM" id="MobiDB-lite"/>
    </source>
</evidence>
<feature type="transmembrane region" description="Helical" evidence="9">
    <location>
        <begin position="221"/>
        <end position="240"/>
    </location>
</feature>
<dbReference type="Proteomes" id="UP001491310">
    <property type="component" value="Unassembled WGS sequence"/>
</dbReference>
<feature type="transmembrane region" description="Helical" evidence="9">
    <location>
        <begin position="292"/>
        <end position="315"/>
    </location>
</feature>
<dbReference type="InterPro" id="IPR044566">
    <property type="entry name" value="RMV1-like"/>
</dbReference>
<evidence type="ECO:0000313" key="11">
    <source>
        <dbReference type="Proteomes" id="UP001491310"/>
    </source>
</evidence>
<feature type="transmembrane region" description="Helical" evidence="9">
    <location>
        <begin position="452"/>
        <end position="471"/>
    </location>
</feature>
<keyword evidence="3" id="KW-1003">Cell membrane</keyword>
<feature type="transmembrane region" description="Helical" evidence="9">
    <location>
        <begin position="79"/>
        <end position="97"/>
    </location>
</feature>
<feature type="region of interest" description="Disordered" evidence="8">
    <location>
        <begin position="29"/>
        <end position="48"/>
    </location>
</feature>